<sequence length="2385" mass="271237">MPPRRLRGVTSTKRSKRAAIEKLNANRVAEAIAEHELNRPNPANARGSGNVHGCSHKTFMNGKPYPFNGTEGVVSIRCWIEKIDHVFEISKGTLRGFLKESKEILLLQNLLLCTMQSTWLVNWSSKQFSVKLQELKRIIKGSGKSIKETSTTITLITTTTAIRTTIPITNNKTKGKKLPEPMLQPQLRIRVMLDIYQSATIAIHITTDVVCFGCGEKGHYKNKCPKARNQQNEGDRARAYVVVKNTQQNPNVVTGTFLLNDHYACILFDSGAEKSFVSFAFTPYINIAPAALNTSYEVELADRKVIVMIKIVYIPLPNEEILEVQGERPKKDPRLLSCIKAGEKKPEDIRIVRDFPEVFLDDRSGLPQVREIEFHIDLIPDALPVVRSPYRLAPSEMRKDGAMRMCIDYRELNKLTIKNRYPLSRIDDLFDQLEGNFMPPTPYLSYIGLDEFVIKPVVENYKEFKNLSSLTDLDLHSNNFTGDVTGDEPALVSIVSLVLSHNPIGGKIPKSLSNAAYLSRLLISNNNLAGKIPKELLNKESLKELDVSDRMTEATLSRRRWSCSSSKPPRGSFLKELIREESLILAVTLACLSRSNAYIRGYMCFKGESRILQKNVCSPLPTFFFTNLVTENPTERPPMEEVIKYKTLCRVFLNAQQRNVDKSCHKMSHSYNLAAAERVLVSMGATDDWQEVTYKKNRSTKDRLDLPSIQKMPNSERYRSKEDDLAKIYVFVFITNFPDNCSAKDLFNASKQYGHVVDSFIPNKRSNAGKNHMEGVENDMSPVVVLDDECLVEKDISKSLFGRVKEFASLANLKVAIPNEGFEELKISYMGESWVKLDFSSVELIKKFQENGSIGSWFSCIKHADMDFVIEGRVAWVEIEGIPFKLWSNNTFKRIANRASETTGWVPDFADEEDEEDQEENLSKDGGLDNDVSGINDGESEMDKVPETFFEEEGVKKTVAEMGGKDEQEGDSLEFPSGFTPNEDSVAVTLKDAEIQNNGEDNVVRSSKNHSTYPFGLYAILNKKMGASHNVEKAKFESSYPPGYLPNEDGFSKVVNSNDVEELSGQNIEKEEGECESIKGKNRKKATSDNHDSCCSRHFKKSTGPRSGGFIIQCLAQKAKKDWVKKICVSNKVKFMSIQETKVENIDLWDIKRCWGNFSFDYAYSETVGQSGGILCVWDDTMFQKLNRTVSDYFVMIRGVWVPSGKNLLVISVYAPQELRDKKLLWDYLSEMFGSIFNKIGAKFFNEFIANAGLVEIPLGGCSYTWCHKSANKMSKLDRFLISDSLLSTSPGISSVSLDRYLSDHRPILMRESYQDYGPTPFKFYHYWFEYHDFDNFVEESWKEMSISDSNDYVSFTKKLIIMKEKIKTWIRSYKECANGQMNILKSELHNLNYVFKKGCEVSTDVQRRQEIVCKIQDLEKIEIMDMAQKAKIKWAVEGDENSKYYHGVINKKRSKLAIRGVLVDGTWIESLPLVEDLDRIVSKEEVKHAVWDCGVDKSPGSDGFTFGFYRRYWNLIEGDVFKAVDWFFQHGIIPNGGNSSFITLIPKIPNANMVKDFRPTSLIGSFYKIIAKILANRVVTVLVDIVSESQSAFVKHRQILDGPFILNELKFGFGEKWCNWIGGCLRMSRGSVLVNGSPTPEFQFCKGLKQGDPLSPFLFIFVMESLHVSFQRVVDASLFSGMRLDKSTSITHLFYADDAIFMGQWNCSNIDIITRVLDIFHKASGLCINMTKRVSVDQAIVEQAVSKIGCTVLKMPFNYFRSKVGSLMSRTMSWNEVLERMVTRLSRWKIKTISIGGRLTLLKSVLGSTPLYHMSMFKVPNNVLQLMETIRSRFFNGADSTTRKHSWVSWKKTMASKDTGGFGVASLFALNRALMFKWIWRFITQKKSLWARVIKAIHGLDGKIGKKANASDPSTWLSIIQEMGVMQSNGIDILNYIKPKCGDGSSTLFWKDTWRGEIAFKDLFPRLYMLENMKDGTVAEKLAHEDLEWSFRRNSRSGSEMQQLDSLKEKIVAIDLIHLPQRGIQTRWIKEDPIKINILAWKVSNDYLPTRINLSRRGMDIESILCPMCNSMTESSSHLFFRCDFSQQITNKNFRWWELDYQEIKSYEEWVSWMANIRLLRNSKKVTGDEPALVSIVSLVLSHNPIGGKIPKSLSNAAYLSRLLISNNNLAGKIPKELLNKESLQELDVSGNRLTGEIPVHNFSFSASAFSGNPGLCGAPLPPWTKHESTSFFLLRPHHKRSSKVTRQLQDIKSREAVDFIQKSKVIWAIEGDENSKYFHGIINKKRSQLAIRGVFVDGIWRDDPSSIKEAFFDHYAARFKKPLTHGLKLDFLFPKRLAQDQAKDLERLVTRDEIRRAVWSCGENKSPGPDGFTLSFFLFRTDA</sequence>
<dbReference type="CDD" id="cd01650">
    <property type="entry name" value="RT_nLTR_like"/>
    <property type="match status" value="1"/>
</dbReference>
<dbReference type="GO" id="GO:0003676">
    <property type="term" value="F:nucleic acid binding"/>
    <property type="evidence" value="ECO:0007669"/>
    <property type="project" value="InterPro"/>
</dbReference>
<dbReference type="PANTHER" id="PTHR33116:SF79">
    <property type="entry name" value="REVERSE TRANSCRIPTASE DOMAIN, ZINC FINGER, CCHC-TYPE-RELATED"/>
    <property type="match status" value="1"/>
</dbReference>
<feature type="region of interest" description="Disordered" evidence="2">
    <location>
        <begin position="905"/>
        <end position="941"/>
    </location>
</feature>
<dbReference type="GO" id="GO:0003964">
    <property type="term" value="F:RNA-directed DNA polymerase activity"/>
    <property type="evidence" value="ECO:0007669"/>
    <property type="project" value="UniProtKB-KW"/>
</dbReference>
<dbReference type="PANTHER" id="PTHR33116">
    <property type="entry name" value="REVERSE TRANSCRIPTASE ZINC-BINDING DOMAIN-CONTAINING PROTEIN-RELATED-RELATED"/>
    <property type="match status" value="1"/>
</dbReference>
<evidence type="ECO:0000256" key="2">
    <source>
        <dbReference type="SAM" id="MobiDB-lite"/>
    </source>
</evidence>
<dbReference type="GO" id="GO:0008270">
    <property type="term" value="F:zinc ion binding"/>
    <property type="evidence" value="ECO:0007669"/>
    <property type="project" value="UniProtKB-KW"/>
</dbReference>
<dbReference type="Gene3D" id="4.10.60.10">
    <property type="entry name" value="Zinc finger, CCHC-type"/>
    <property type="match status" value="1"/>
</dbReference>
<dbReference type="Gene3D" id="3.10.10.10">
    <property type="entry name" value="HIV Type 1 Reverse Transcriptase, subunit A, domain 1"/>
    <property type="match status" value="1"/>
</dbReference>
<dbReference type="Pfam" id="PF00560">
    <property type="entry name" value="LRR_1"/>
    <property type="match status" value="3"/>
</dbReference>
<dbReference type="Gene3D" id="3.80.10.10">
    <property type="entry name" value="Ribonuclease Inhibitor"/>
    <property type="match status" value="2"/>
</dbReference>
<reference evidence="4" key="1">
    <citation type="journal article" date="2019" name="Sci. Rep.">
        <title>Draft genome of Tanacetum cinerariifolium, the natural source of mosquito coil.</title>
        <authorList>
            <person name="Yamashiro T."/>
            <person name="Shiraishi A."/>
            <person name="Satake H."/>
            <person name="Nakayama K."/>
        </authorList>
    </citation>
    <scope>NUCLEOTIDE SEQUENCE</scope>
</reference>
<dbReference type="InterPro" id="IPR001878">
    <property type="entry name" value="Znf_CCHC"/>
</dbReference>
<keyword evidence="4" id="KW-0548">Nucleotidyltransferase</keyword>
<dbReference type="Pfam" id="PF13966">
    <property type="entry name" value="zf-RVT"/>
    <property type="match status" value="1"/>
</dbReference>
<dbReference type="InterPro" id="IPR036691">
    <property type="entry name" value="Endo/exonu/phosph_ase_sf"/>
</dbReference>
<dbReference type="EMBL" id="BKCJ010007125">
    <property type="protein sequence ID" value="GEU75658.1"/>
    <property type="molecule type" value="Genomic_DNA"/>
</dbReference>
<dbReference type="Gene3D" id="3.60.10.10">
    <property type="entry name" value="Endonuclease/exonuclease/phosphatase"/>
    <property type="match status" value="1"/>
</dbReference>
<keyword evidence="1" id="KW-0863">Zinc-finger</keyword>
<keyword evidence="1" id="KW-0862">Zinc</keyword>
<evidence type="ECO:0000259" key="3">
    <source>
        <dbReference type="PROSITE" id="PS50158"/>
    </source>
</evidence>
<dbReference type="InterPro" id="IPR026960">
    <property type="entry name" value="RVT-Znf"/>
</dbReference>
<dbReference type="Pfam" id="PF08284">
    <property type="entry name" value="RVP_2"/>
    <property type="match status" value="1"/>
</dbReference>
<comment type="caution">
    <text evidence="4">The sequence shown here is derived from an EMBL/GenBank/DDBJ whole genome shotgun (WGS) entry which is preliminary data.</text>
</comment>
<dbReference type="InterPro" id="IPR032675">
    <property type="entry name" value="LRR_dom_sf"/>
</dbReference>
<feature type="domain" description="CCHC-type" evidence="3">
    <location>
        <begin position="211"/>
        <end position="226"/>
    </location>
</feature>
<dbReference type="Pfam" id="PF00078">
    <property type="entry name" value="RVT_1"/>
    <property type="match status" value="1"/>
</dbReference>
<keyword evidence="4" id="KW-0808">Transferase</keyword>
<keyword evidence="4" id="KW-0695">RNA-directed DNA polymerase</keyword>
<dbReference type="Gene3D" id="3.30.70.270">
    <property type="match status" value="1"/>
</dbReference>
<dbReference type="SUPFAM" id="SSF52058">
    <property type="entry name" value="L domain-like"/>
    <property type="match status" value="2"/>
</dbReference>
<organism evidence="4">
    <name type="scientific">Tanacetum cinerariifolium</name>
    <name type="common">Dalmatian daisy</name>
    <name type="synonym">Chrysanthemum cinerariifolium</name>
    <dbReference type="NCBI Taxonomy" id="118510"/>
    <lineage>
        <taxon>Eukaryota</taxon>
        <taxon>Viridiplantae</taxon>
        <taxon>Streptophyta</taxon>
        <taxon>Embryophyta</taxon>
        <taxon>Tracheophyta</taxon>
        <taxon>Spermatophyta</taxon>
        <taxon>Magnoliopsida</taxon>
        <taxon>eudicotyledons</taxon>
        <taxon>Gunneridae</taxon>
        <taxon>Pentapetalae</taxon>
        <taxon>asterids</taxon>
        <taxon>campanulids</taxon>
        <taxon>Asterales</taxon>
        <taxon>Asteraceae</taxon>
        <taxon>Asteroideae</taxon>
        <taxon>Anthemideae</taxon>
        <taxon>Anthemidinae</taxon>
        <taxon>Tanacetum</taxon>
    </lineage>
</organism>
<accession>A0A6L2MNY7</accession>
<dbReference type="SMART" id="SM00343">
    <property type="entry name" value="ZnF_C2HC"/>
    <property type="match status" value="1"/>
</dbReference>
<dbReference type="InterPro" id="IPR000477">
    <property type="entry name" value="RT_dom"/>
</dbReference>
<dbReference type="InterPro" id="IPR001611">
    <property type="entry name" value="Leu-rich_rpt"/>
</dbReference>
<dbReference type="InterPro" id="IPR043502">
    <property type="entry name" value="DNA/RNA_pol_sf"/>
</dbReference>
<evidence type="ECO:0000256" key="1">
    <source>
        <dbReference type="PROSITE-ProRule" id="PRU00047"/>
    </source>
</evidence>
<gene>
    <name evidence="4" type="ORF">Tci_047636</name>
</gene>
<dbReference type="InterPro" id="IPR043128">
    <property type="entry name" value="Rev_trsase/Diguanyl_cyclase"/>
</dbReference>
<dbReference type="SUPFAM" id="SSF56672">
    <property type="entry name" value="DNA/RNA polymerases"/>
    <property type="match status" value="2"/>
</dbReference>
<keyword evidence="1" id="KW-0479">Metal-binding</keyword>
<dbReference type="SUPFAM" id="SSF57756">
    <property type="entry name" value="Retrovirus zinc finger-like domains"/>
    <property type="match status" value="1"/>
</dbReference>
<proteinExistence type="predicted"/>
<dbReference type="SUPFAM" id="SSF56219">
    <property type="entry name" value="DNase I-like"/>
    <property type="match status" value="1"/>
</dbReference>
<feature type="compositionally biased region" description="Acidic residues" evidence="2">
    <location>
        <begin position="909"/>
        <end position="920"/>
    </location>
</feature>
<evidence type="ECO:0000313" key="4">
    <source>
        <dbReference type="EMBL" id="GEU75658.1"/>
    </source>
</evidence>
<dbReference type="PROSITE" id="PS50158">
    <property type="entry name" value="ZF_CCHC"/>
    <property type="match status" value="1"/>
</dbReference>
<dbReference type="InterPro" id="IPR036875">
    <property type="entry name" value="Znf_CCHC_sf"/>
</dbReference>
<protein>
    <submittedName>
        <fullName evidence="4">RNA-directed DNA polymerase, eukaryota, reverse transcriptase zinc-binding domain protein</fullName>
    </submittedName>
</protein>
<dbReference type="CDD" id="cd00590">
    <property type="entry name" value="RRM_SF"/>
    <property type="match status" value="1"/>
</dbReference>
<name>A0A6L2MNY7_TANCI</name>